<evidence type="ECO:0000256" key="1">
    <source>
        <dbReference type="ARBA" id="ARBA00006484"/>
    </source>
</evidence>
<gene>
    <name evidence="3" type="ORF">J2D75_10485</name>
</gene>
<dbReference type="PROSITE" id="PS00061">
    <property type="entry name" value="ADH_SHORT"/>
    <property type="match status" value="1"/>
</dbReference>
<dbReference type="PANTHER" id="PTHR42760:SF133">
    <property type="entry name" value="3-OXOACYL-[ACYL-CARRIER-PROTEIN] REDUCTASE"/>
    <property type="match status" value="1"/>
</dbReference>
<comment type="similarity">
    <text evidence="1">Belongs to the short-chain dehydrogenases/reductases (SDR) family.</text>
</comment>
<reference evidence="3 4" key="1">
    <citation type="submission" date="2021-03" db="EMBL/GenBank/DDBJ databases">
        <title>The complete genome sequence of Acetobacter suratthaniensis TBRC 1719.</title>
        <authorList>
            <person name="Charoenyingcharoen P."/>
            <person name="Yukphan P."/>
        </authorList>
    </citation>
    <scope>NUCLEOTIDE SEQUENCE [LARGE SCALE GENOMIC DNA]</scope>
    <source>
        <strain evidence="3 4">TBRC 1719</strain>
    </source>
</reference>
<organism evidence="3 4">
    <name type="scientific">Acetobacter suratthaniensis</name>
    <dbReference type="NCBI Taxonomy" id="1502841"/>
    <lineage>
        <taxon>Bacteria</taxon>
        <taxon>Pseudomonadati</taxon>
        <taxon>Pseudomonadota</taxon>
        <taxon>Alphaproteobacteria</taxon>
        <taxon>Acetobacterales</taxon>
        <taxon>Acetobacteraceae</taxon>
        <taxon>Acetobacter</taxon>
    </lineage>
</organism>
<dbReference type="SUPFAM" id="SSF51735">
    <property type="entry name" value="NAD(P)-binding Rossmann-fold domains"/>
    <property type="match status" value="1"/>
</dbReference>
<dbReference type="Gene3D" id="3.40.50.720">
    <property type="entry name" value="NAD(P)-binding Rossmann-like Domain"/>
    <property type="match status" value="1"/>
</dbReference>
<dbReference type="Pfam" id="PF13561">
    <property type="entry name" value="adh_short_C2"/>
    <property type="match status" value="1"/>
</dbReference>
<keyword evidence="2" id="KW-0560">Oxidoreductase</keyword>
<dbReference type="EMBL" id="JAFVMG010000011">
    <property type="protein sequence ID" value="MBO1328898.1"/>
    <property type="molecule type" value="Genomic_DNA"/>
</dbReference>
<dbReference type="InterPro" id="IPR020904">
    <property type="entry name" value="Sc_DH/Rdtase_CS"/>
</dbReference>
<dbReference type="PRINTS" id="PR00081">
    <property type="entry name" value="GDHRDH"/>
</dbReference>
<proteinExistence type="inferred from homology"/>
<sequence length="237" mass="24449">MRECKTGQHVLVTGAASGIGRAIAQAWQAEGGRVVGLDINAGDTGACEIIPVDLAAPHAVADAVRQAAARLDGRLDVVVNCAGIMLEQELAQITQQALDLTLAVNLRAPVLVAQAALPFMGAGGCILNIASELAYLGRAGASLYCATKGAMLSLTRSWARELGPRIRVNAIAPGPVDTPLLNFDAQDEKTRAQDMANPMGRIGQPDEIARAALFLASADAAFITGQCLSVDGGAAMH</sequence>
<evidence type="ECO:0000256" key="2">
    <source>
        <dbReference type="ARBA" id="ARBA00023002"/>
    </source>
</evidence>
<dbReference type="PRINTS" id="PR00080">
    <property type="entry name" value="SDRFAMILY"/>
</dbReference>
<dbReference type="Proteomes" id="UP000664399">
    <property type="component" value="Unassembled WGS sequence"/>
</dbReference>
<keyword evidence="4" id="KW-1185">Reference proteome</keyword>
<evidence type="ECO:0000313" key="4">
    <source>
        <dbReference type="Proteomes" id="UP000664399"/>
    </source>
</evidence>
<dbReference type="RefSeq" id="WP_207854776.1">
    <property type="nucleotide sequence ID" value="NZ_JAFVMG010000011.1"/>
</dbReference>
<dbReference type="CDD" id="cd05233">
    <property type="entry name" value="SDR_c"/>
    <property type="match status" value="1"/>
</dbReference>
<dbReference type="InterPro" id="IPR036291">
    <property type="entry name" value="NAD(P)-bd_dom_sf"/>
</dbReference>
<dbReference type="PANTHER" id="PTHR42760">
    <property type="entry name" value="SHORT-CHAIN DEHYDROGENASES/REDUCTASES FAMILY MEMBER"/>
    <property type="match status" value="1"/>
</dbReference>
<protein>
    <submittedName>
        <fullName evidence="3">SDR family oxidoreductase</fullName>
    </submittedName>
</protein>
<accession>A0ABS3LNE0</accession>
<name>A0ABS3LNE0_9PROT</name>
<dbReference type="InterPro" id="IPR002347">
    <property type="entry name" value="SDR_fam"/>
</dbReference>
<comment type="caution">
    <text evidence="3">The sequence shown here is derived from an EMBL/GenBank/DDBJ whole genome shotgun (WGS) entry which is preliminary data.</text>
</comment>
<evidence type="ECO:0000313" key="3">
    <source>
        <dbReference type="EMBL" id="MBO1328898.1"/>
    </source>
</evidence>